<dbReference type="PROSITE" id="PS51643">
    <property type="entry name" value="HD_CAS3"/>
    <property type="match status" value="1"/>
</dbReference>
<dbReference type="NCBIfam" id="TIGR01587">
    <property type="entry name" value="cas3_core"/>
    <property type="match status" value="1"/>
</dbReference>
<reference evidence="13 14" key="1">
    <citation type="journal article" date="2007" name="Nat. Biotechnol.">
        <title>Complete genome sequence of the myxobacterium Sorangium cellulosum.</title>
        <authorList>
            <person name="Schneiker S."/>
            <person name="Perlova O."/>
            <person name="Kaiser O."/>
            <person name="Gerth K."/>
            <person name="Alici A."/>
            <person name="Altmeyer M.O."/>
            <person name="Bartels D."/>
            <person name="Bekel T."/>
            <person name="Beyer S."/>
            <person name="Bode E."/>
            <person name="Bode H.B."/>
            <person name="Bolten C.J."/>
            <person name="Choudhuri J.V."/>
            <person name="Doss S."/>
            <person name="Elnakady Y.A."/>
            <person name="Frank B."/>
            <person name="Gaigalat L."/>
            <person name="Goesmann A."/>
            <person name="Groeger C."/>
            <person name="Gross F."/>
            <person name="Jelsbak L."/>
            <person name="Jelsbak L."/>
            <person name="Kalinowski J."/>
            <person name="Kegler C."/>
            <person name="Knauber T."/>
            <person name="Konietzny S."/>
            <person name="Kopp M."/>
            <person name="Krause L."/>
            <person name="Krug D."/>
            <person name="Linke B."/>
            <person name="Mahmud T."/>
            <person name="Martinez-Arias R."/>
            <person name="McHardy A.C."/>
            <person name="Merai M."/>
            <person name="Meyer F."/>
            <person name="Mormann S."/>
            <person name="Munoz-Dorado J."/>
            <person name="Perez J."/>
            <person name="Pradella S."/>
            <person name="Rachid S."/>
            <person name="Raddatz G."/>
            <person name="Rosenau F."/>
            <person name="Rueckert C."/>
            <person name="Sasse F."/>
            <person name="Scharfe M."/>
            <person name="Schuster S.C."/>
            <person name="Suen G."/>
            <person name="Treuner-Lange A."/>
            <person name="Velicer G.J."/>
            <person name="Vorholter F.-J."/>
            <person name="Weissman K.J."/>
            <person name="Welch R.D."/>
            <person name="Wenzel S.C."/>
            <person name="Whitworth D.E."/>
            <person name="Wilhelm S."/>
            <person name="Wittmann C."/>
            <person name="Bloecker H."/>
            <person name="Puehler A."/>
            <person name="Mueller R."/>
        </authorList>
    </citation>
    <scope>NUCLEOTIDE SEQUENCE [LARGE SCALE GENOMIC DNA]</scope>
    <source>
        <strain evidence="14">So ce56</strain>
    </source>
</reference>
<dbReference type="GO" id="GO:0046872">
    <property type="term" value="F:metal ion binding"/>
    <property type="evidence" value="ECO:0007669"/>
    <property type="project" value="UniProtKB-KW"/>
</dbReference>
<dbReference type="OrthoDB" id="9810236at2"/>
<evidence type="ECO:0000256" key="4">
    <source>
        <dbReference type="ARBA" id="ARBA00022723"/>
    </source>
</evidence>
<evidence type="ECO:0000256" key="2">
    <source>
        <dbReference type="ARBA" id="ARBA00009046"/>
    </source>
</evidence>
<dbReference type="SMART" id="SM00487">
    <property type="entry name" value="DEXDc"/>
    <property type="match status" value="1"/>
</dbReference>
<dbReference type="CDD" id="cd09641">
    <property type="entry name" value="Cas3''_I"/>
    <property type="match status" value="1"/>
</dbReference>
<dbReference type="InterPro" id="IPR006483">
    <property type="entry name" value="CRISPR-assoc_Cas3_HD"/>
</dbReference>
<dbReference type="BioCyc" id="SCEL448385:SCE_RS46950-MONOMER"/>
<dbReference type="Pfam" id="PF22590">
    <property type="entry name" value="Cas3-like_C_2"/>
    <property type="match status" value="1"/>
</dbReference>
<dbReference type="Proteomes" id="UP000002139">
    <property type="component" value="Chromosome"/>
</dbReference>
<dbReference type="Gene3D" id="3.40.50.300">
    <property type="entry name" value="P-loop containing nucleotide triphosphate hydrolases"/>
    <property type="match status" value="2"/>
</dbReference>
<dbReference type="InterPro" id="IPR001650">
    <property type="entry name" value="Helicase_C-like"/>
</dbReference>
<comment type="similarity">
    <text evidence="1">In the N-terminal section; belongs to the CRISPR-associated nuclease Cas3-HD family.</text>
</comment>
<keyword evidence="5" id="KW-0547">Nucleotide-binding</keyword>
<accession>A9GDE7</accession>
<evidence type="ECO:0000313" key="14">
    <source>
        <dbReference type="Proteomes" id="UP000002139"/>
    </source>
</evidence>
<evidence type="ECO:0000259" key="12">
    <source>
        <dbReference type="PROSITE" id="PS51643"/>
    </source>
</evidence>
<dbReference type="PANTHER" id="PTHR47959:SF16">
    <property type="entry name" value="CRISPR-ASSOCIATED NUCLEASE_HELICASE CAS3-RELATED"/>
    <property type="match status" value="1"/>
</dbReference>
<keyword evidence="14" id="KW-1185">Reference proteome</keyword>
<dbReference type="InterPro" id="IPR050079">
    <property type="entry name" value="DEAD_box_RNA_helicase"/>
</dbReference>
<dbReference type="InterPro" id="IPR054712">
    <property type="entry name" value="Cas3-like_dom"/>
</dbReference>
<dbReference type="Pfam" id="PF18019">
    <property type="entry name" value="Cas3_HD"/>
    <property type="match status" value="1"/>
</dbReference>
<dbReference type="GO" id="GO:0016787">
    <property type="term" value="F:hydrolase activity"/>
    <property type="evidence" value="ECO:0007669"/>
    <property type="project" value="UniProtKB-KW"/>
</dbReference>
<sequence>MRPPLLAKSYDHRDFKGAPPDFALLTQHSRDVAAACASLAEVVGPAALEAAGLDAREGERFAATLRLCGWMQDLGKANSDFQAMVRGQTQIQQLVRHEVVSGFLVWLDPAIRGWLAPMEESLLVATWGALGHHRKFDDEAGINLGTALTVHAAHEDFATILRDMAADLGLPEPPSFARDFTIGRNRRGDADRAAGPMRQQMVDGFRDAEAAFQDESARRFVALVKGFGIAADVVASAVARRGVTAARYSLPESIGRSLSTTLTRGDLTALIHRWAWRTYDRDAPADLSQLPPGFGYRPFQERVAASPSRVTLAEAGCGSGKSVAAYLWAREWAARREAAGASGFRLFFCLPTTGTSTEHFKDYALEADVPAELVHSRASVDLHTLATTADQEEDDDQDARAGATRRDRTAPAESALRAERDKIEALALWDARVAVATADTVLGLMANARRALCALPAIVQSAIVFDEIHAFDDQLFGHLLVFLRNFPGIPVLLMTASLPEARRRALAEVRSDLHIVPGPPDLETLPRYLLVEAEGVEACWPEIDGCLREGGKVLWVRNRVEWANAAYRSARERFQGMSVDVYHSRLRYRDRSRRHRRVIDRFKRAGVPALLVATQVAEMSLDLSADLLVTDEASVPAMIQRLGRLNRRATPESPGSPKQALIVPITAKRDIAPYSEEEIEASRVWRSGLMKLGRALHQRDLSEQFALVASGRSLDYSAAEEAAVFLGVPERTGLWRTRPGSTRGAGYTVTVLLERDMDAHRREHGARVPAAEWLREHEVSIPIAQGVVSWPRVAGLPVAPEDAVTYDYDDSTGEGTGARWRES</sequence>
<dbReference type="InterPro" id="IPR027417">
    <property type="entry name" value="P-loop_NTPase"/>
</dbReference>
<dbReference type="eggNOG" id="COG1203">
    <property type="taxonomic scope" value="Bacteria"/>
</dbReference>
<proteinExistence type="inferred from homology"/>
<dbReference type="SUPFAM" id="SSF52540">
    <property type="entry name" value="P-loop containing nucleoside triphosphate hydrolases"/>
    <property type="match status" value="1"/>
</dbReference>
<keyword evidence="3" id="KW-0540">Nuclease</keyword>
<evidence type="ECO:0000256" key="3">
    <source>
        <dbReference type="ARBA" id="ARBA00022722"/>
    </source>
</evidence>
<dbReference type="AlphaFoldDB" id="A9GDE7"/>
<dbReference type="InterPro" id="IPR038257">
    <property type="entry name" value="CRISPR-assoc_Cas3_HD_sf"/>
</dbReference>
<dbReference type="Gene3D" id="1.10.3210.30">
    <property type="match status" value="1"/>
</dbReference>
<dbReference type="RefSeq" id="WP_012241780.1">
    <property type="nucleotide sequence ID" value="NC_010162.1"/>
</dbReference>
<name>A9GDE7_SORC5</name>
<evidence type="ECO:0000256" key="1">
    <source>
        <dbReference type="ARBA" id="ARBA00006847"/>
    </source>
</evidence>
<organism evidence="13 14">
    <name type="scientific">Sorangium cellulosum (strain So ce56)</name>
    <name type="common">Polyangium cellulosum (strain So ce56)</name>
    <dbReference type="NCBI Taxonomy" id="448385"/>
    <lineage>
        <taxon>Bacteria</taxon>
        <taxon>Pseudomonadati</taxon>
        <taxon>Myxococcota</taxon>
        <taxon>Polyangia</taxon>
        <taxon>Polyangiales</taxon>
        <taxon>Polyangiaceae</taxon>
        <taxon>Sorangium</taxon>
    </lineage>
</organism>
<evidence type="ECO:0000256" key="9">
    <source>
        <dbReference type="ARBA" id="ARBA00023118"/>
    </source>
</evidence>
<dbReference type="GO" id="GO:0005829">
    <property type="term" value="C:cytosol"/>
    <property type="evidence" value="ECO:0007669"/>
    <property type="project" value="TreeGrafter"/>
</dbReference>
<dbReference type="PANTHER" id="PTHR47959">
    <property type="entry name" value="ATP-DEPENDENT RNA HELICASE RHLE-RELATED"/>
    <property type="match status" value="1"/>
</dbReference>
<dbReference type="InterPro" id="IPR006474">
    <property type="entry name" value="Helicase_Cas3_CRISPR-ass_core"/>
</dbReference>
<evidence type="ECO:0000256" key="8">
    <source>
        <dbReference type="ARBA" id="ARBA00022840"/>
    </source>
</evidence>
<dbReference type="InterPro" id="IPR014001">
    <property type="entry name" value="Helicase_ATP-bd"/>
</dbReference>
<dbReference type="GO" id="GO:0003724">
    <property type="term" value="F:RNA helicase activity"/>
    <property type="evidence" value="ECO:0007669"/>
    <property type="project" value="TreeGrafter"/>
</dbReference>
<evidence type="ECO:0000256" key="5">
    <source>
        <dbReference type="ARBA" id="ARBA00022741"/>
    </source>
</evidence>
<dbReference type="GO" id="GO:0004518">
    <property type="term" value="F:nuclease activity"/>
    <property type="evidence" value="ECO:0007669"/>
    <property type="project" value="UniProtKB-KW"/>
</dbReference>
<protein>
    <submittedName>
        <fullName evidence="13">ATP-dependent RNA helicase</fullName>
    </submittedName>
</protein>
<dbReference type="GO" id="GO:0005524">
    <property type="term" value="F:ATP binding"/>
    <property type="evidence" value="ECO:0007669"/>
    <property type="project" value="UniProtKB-KW"/>
</dbReference>
<keyword evidence="6" id="KW-0378">Hydrolase</keyword>
<comment type="similarity">
    <text evidence="10">Belongs to the DEAD box helicase family.</text>
</comment>
<keyword evidence="8" id="KW-0067">ATP-binding</keyword>
<keyword evidence="4" id="KW-0479">Metal-binding</keyword>
<feature type="region of interest" description="Disordered" evidence="11">
    <location>
        <begin position="385"/>
        <end position="414"/>
    </location>
</feature>
<comment type="similarity">
    <text evidence="2">In the central section; belongs to the CRISPR-associated helicase Cas3 family.</text>
</comment>
<feature type="compositionally biased region" description="Basic and acidic residues" evidence="11">
    <location>
        <begin position="404"/>
        <end position="414"/>
    </location>
</feature>
<evidence type="ECO:0000256" key="10">
    <source>
        <dbReference type="ARBA" id="ARBA00038437"/>
    </source>
</evidence>
<evidence type="ECO:0000256" key="7">
    <source>
        <dbReference type="ARBA" id="ARBA00022806"/>
    </source>
</evidence>
<gene>
    <name evidence="13" type="ordered locus">sce9172</name>
</gene>
<dbReference type="EMBL" id="AM746676">
    <property type="protein sequence ID" value="CAN99345.1"/>
    <property type="molecule type" value="Genomic_DNA"/>
</dbReference>
<dbReference type="STRING" id="448385.sce9172"/>
<keyword evidence="9" id="KW-0051">Antiviral defense</keyword>
<dbReference type="HOGENOM" id="CLU_013108_0_0_7"/>
<evidence type="ECO:0000256" key="11">
    <source>
        <dbReference type="SAM" id="MobiDB-lite"/>
    </source>
</evidence>
<evidence type="ECO:0000256" key="6">
    <source>
        <dbReference type="ARBA" id="ARBA00022801"/>
    </source>
</evidence>
<feature type="domain" description="HD Cas3-type" evidence="12">
    <location>
        <begin position="18"/>
        <end position="235"/>
    </location>
</feature>
<dbReference type="KEGG" id="scl:sce9172"/>
<evidence type="ECO:0000313" key="13">
    <source>
        <dbReference type="EMBL" id="CAN99345.1"/>
    </source>
</evidence>
<dbReference type="SMART" id="SM00490">
    <property type="entry name" value="HELICc"/>
    <property type="match status" value="1"/>
</dbReference>
<keyword evidence="7 13" id="KW-0347">Helicase</keyword>
<dbReference type="GO" id="GO:0051607">
    <property type="term" value="P:defense response to virus"/>
    <property type="evidence" value="ECO:0007669"/>
    <property type="project" value="UniProtKB-KW"/>
</dbReference>